<name>A0ABV2JCP6_9STRE</name>
<dbReference type="Pfam" id="PF06993">
    <property type="entry name" value="DUF1304"/>
    <property type="match status" value="1"/>
</dbReference>
<evidence type="ECO:0000256" key="1">
    <source>
        <dbReference type="SAM" id="Phobius"/>
    </source>
</evidence>
<feature type="transmembrane region" description="Helical" evidence="1">
    <location>
        <begin position="79"/>
        <end position="96"/>
    </location>
</feature>
<keyword evidence="1" id="KW-0812">Transmembrane</keyword>
<evidence type="ECO:0000313" key="2">
    <source>
        <dbReference type="EMBL" id="MET3633531.1"/>
    </source>
</evidence>
<accession>A0ABV2JCP6</accession>
<dbReference type="Proteomes" id="UP001549037">
    <property type="component" value="Unassembled WGS sequence"/>
</dbReference>
<protein>
    <submittedName>
        <fullName evidence="2">Membrane protein</fullName>
    </submittedName>
</protein>
<sequence length="120" mass="13287">MSIITIILATVVAVEHFYIMYLETIATQSDSTSRVFNMSKEELSRASVNNLFKNQGIYNGLVALFLLYGIYFSTQPKEIVMIFLLFVILAATYGALTANKKIILTQGGPAILALISLLLF</sequence>
<dbReference type="InterPro" id="IPR009732">
    <property type="entry name" value="DUF1304"/>
</dbReference>
<feature type="transmembrane region" description="Helical" evidence="1">
    <location>
        <begin position="55"/>
        <end position="72"/>
    </location>
</feature>
<keyword evidence="1" id="KW-0472">Membrane</keyword>
<proteinExistence type="predicted"/>
<organism evidence="2 3">
    <name type="scientific">Streptococcus porcorum</name>
    <dbReference type="NCBI Taxonomy" id="701526"/>
    <lineage>
        <taxon>Bacteria</taxon>
        <taxon>Bacillati</taxon>
        <taxon>Bacillota</taxon>
        <taxon>Bacilli</taxon>
        <taxon>Lactobacillales</taxon>
        <taxon>Streptococcaceae</taxon>
        <taxon>Streptococcus</taxon>
    </lineage>
</organism>
<feature type="transmembrane region" description="Helical" evidence="1">
    <location>
        <begin position="102"/>
        <end position="119"/>
    </location>
</feature>
<evidence type="ECO:0000313" key="3">
    <source>
        <dbReference type="Proteomes" id="UP001549037"/>
    </source>
</evidence>
<gene>
    <name evidence="2" type="ORF">ABID28_000161</name>
</gene>
<dbReference type="EMBL" id="JBEPLN010000002">
    <property type="protein sequence ID" value="MET3633531.1"/>
    <property type="molecule type" value="Genomic_DNA"/>
</dbReference>
<keyword evidence="3" id="KW-1185">Reference proteome</keyword>
<dbReference type="RefSeq" id="WP_354367173.1">
    <property type="nucleotide sequence ID" value="NZ_JBEPLN010000002.1"/>
</dbReference>
<comment type="caution">
    <text evidence="2">The sequence shown here is derived from an EMBL/GenBank/DDBJ whole genome shotgun (WGS) entry which is preliminary data.</text>
</comment>
<keyword evidence="1" id="KW-1133">Transmembrane helix</keyword>
<dbReference type="PANTHER" id="PTHR38446">
    <property type="entry name" value="BLL0914 PROTEIN"/>
    <property type="match status" value="1"/>
</dbReference>
<dbReference type="PANTHER" id="PTHR38446:SF1">
    <property type="entry name" value="BLL0914 PROTEIN"/>
    <property type="match status" value="1"/>
</dbReference>
<reference evidence="2 3" key="1">
    <citation type="submission" date="2024-06" db="EMBL/GenBank/DDBJ databases">
        <title>Genomic Encyclopedia of Type Strains, Phase IV (KMG-IV): sequencing the most valuable type-strain genomes for metagenomic binning, comparative biology and taxonomic classification.</title>
        <authorList>
            <person name="Goeker M."/>
        </authorList>
    </citation>
    <scope>NUCLEOTIDE SEQUENCE [LARGE SCALE GENOMIC DNA]</scope>
    <source>
        <strain evidence="2 3">DSM 28302</strain>
    </source>
</reference>